<evidence type="ECO:0000313" key="5">
    <source>
        <dbReference type="WBParaSite" id="BTMF_0000783601-mRNA-1"/>
    </source>
</evidence>
<dbReference type="PROSITE" id="PS51257">
    <property type="entry name" value="PROKAR_LIPOPROTEIN"/>
    <property type="match status" value="1"/>
</dbReference>
<evidence type="ECO:0000313" key="3">
    <source>
        <dbReference type="EMBL" id="VDO20510.1"/>
    </source>
</evidence>
<name>A0A0R3QJV2_9BILA</name>
<evidence type="ECO:0000256" key="1">
    <source>
        <dbReference type="SAM" id="MobiDB-lite"/>
    </source>
</evidence>
<feature type="compositionally biased region" description="Pro residues" evidence="1">
    <location>
        <begin position="88"/>
        <end position="100"/>
    </location>
</feature>
<evidence type="ECO:0000256" key="2">
    <source>
        <dbReference type="SAM" id="SignalP"/>
    </source>
</evidence>
<feature type="region of interest" description="Disordered" evidence="1">
    <location>
        <begin position="81"/>
        <end position="106"/>
    </location>
</feature>
<reference evidence="3 4" key="2">
    <citation type="submission" date="2018-11" db="EMBL/GenBank/DDBJ databases">
        <authorList>
            <consortium name="Pathogen Informatics"/>
        </authorList>
    </citation>
    <scope>NUCLEOTIDE SEQUENCE [LARGE SCALE GENOMIC DNA]</scope>
</reference>
<proteinExistence type="predicted"/>
<accession>A0A0R3QJV2</accession>
<dbReference type="AlphaFoldDB" id="A0A0R3QJV2"/>
<dbReference type="WBParaSite" id="BTMF_0000783601-mRNA-1">
    <property type="protein sequence ID" value="BTMF_0000783601-mRNA-1"/>
    <property type="gene ID" value="BTMF_0000783601"/>
</dbReference>
<protein>
    <submittedName>
        <fullName evidence="3 5">Uncharacterized protein</fullName>
    </submittedName>
</protein>
<sequence length="106" mass="11852">MILRLAISCSIFLIAYGCGPMQGFYEKDQIQLIHDAPPHEPTFACRIYPWICQQNHSHIPPGKTPFDDIAEMLKIRHRIKSKTTKAPLAPPPPPPLPPPTTTTKAT</sequence>
<reference evidence="5" key="1">
    <citation type="submission" date="2017-02" db="UniProtKB">
        <authorList>
            <consortium name="WormBaseParasite"/>
        </authorList>
    </citation>
    <scope>IDENTIFICATION</scope>
</reference>
<keyword evidence="2" id="KW-0732">Signal</keyword>
<feature type="signal peptide" evidence="2">
    <location>
        <begin position="1"/>
        <end position="17"/>
    </location>
</feature>
<gene>
    <name evidence="3" type="ORF">BTMF_LOCUS5950</name>
</gene>
<keyword evidence="4" id="KW-1185">Reference proteome</keyword>
<evidence type="ECO:0000313" key="4">
    <source>
        <dbReference type="Proteomes" id="UP000280834"/>
    </source>
</evidence>
<dbReference type="Proteomes" id="UP000280834">
    <property type="component" value="Unassembled WGS sequence"/>
</dbReference>
<feature type="chain" id="PRO_5043130641" evidence="2">
    <location>
        <begin position="18"/>
        <end position="106"/>
    </location>
</feature>
<organism evidence="5">
    <name type="scientific">Brugia timori</name>
    <dbReference type="NCBI Taxonomy" id="42155"/>
    <lineage>
        <taxon>Eukaryota</taxon>
        <taxon>Metazoa</taxon>
        <taxon>Ecdysozoa</taxon>
        <taxon>Nematoda</taxon>
        <taxon>Chromadorea</taxon>
        <taxon>Rhabditida</taxon>
        <taxon>Spirurina</taxon>
        <taxon>Spiruromorpha</taxon>
        <taxon>Filarioidea</taxon>
        <taxon>Onchocercidae</taxon>
        <taxon>Brugia</taxon>
    </lineage>
</organism>
<dbReference type="EMBL" id="UZAG01015458">
    <property type="protein sequence ID" value="VDO20510.1"/>
    <property type="molecule type" value="Genomic_DNA"/>
</dbReference>
<dbReference type="STRING" id="42155.A0A0R3QJV2"/>